<keyword evidence="2" id="KW-0560">Oxidoreductase</keyword>
<sequence length="212" mass="23134">MPESFDQLSFDAGDGLPPASRDEMVPGLRYIAGWLTPDACASLLSFIDAAEWSTQLRRRVQHYGHRYDYGRRSVARNPLVAAAPPIPAWAQQQAMRLVREGIMDSEANQVIINEYQPGQGISPHVDCVPCFGPVVAAISLGSACLMDFTHPADGMKVAMSLAPGSLCVMSGPARYTWRHSIAARKSDPTAAGRIPRTRRVSVTFRTVNDPLL</sequence>
<name>A0ABR9LNU2_9ACTN</name>
<dbReference type="InterPro" id="IPR032857">
    <property type="entry name" value="ALKBH4"/>
</dbReference>
<dbReference type="PANTHER" id="PTHR12463:SF1">
    <property type="entry name" value="2-OXOGLUTARATE AND FE-DEPENDENT OXYGENASE FAMILY PROTEIN"/>
    <property type="match status" value="1"/>
</dbReference>
<gene>
    <name evidence="2" type="ORF">H4W80_000596</name>
</gene>
<dbReference type="RefSeq" id="WP_192783632.1">
    <property type="nucleotide sequence ID" value="NZ_JADBEK010000001.1"/>
</dbReference>
<evidence type="ECO:0000313" key="2">
    <source>
        <dbReference type="EMBL" id="MBE1582338.1"/>
    </source>
</evidence>
<dbReference type="GO" id="GO:0051213">
    <property type="term" value="F:dioxygenase activity"/>
    <property type="evidence" value="ECO:0007669"/>
    <property type="project" value="UniProtKB-KW"/>
</dbReference>
<accession>A0ABR9LNU2</accession>
<protein>
    <submittedName>
        <fullName evidence="2">Alkylated DNA repair dioxygenase AlkB</fullName>
    </submittedName>
</protein>
<comment type="caution">
    <text evidence="2">The sequence shown here is derived from an EMBL/GenBank/DDBJ whole genome shotgun (WGS) entry which is preliminary data.</text>
</comment>
<dbReference type="PROSITE" id="PS51471">
    <property type="entry name" value="FE2OG_OXY"/>
    <property type="match status" value="1"/>
</dbReference>
<reference evidence="2 3" key="1">
    <citation type="submission" date="2020-10" db="EMBL/GenBank/DDBJ databases">
        <title>Sequencing the genomes of 1000 actinobacteria strains.</title>
        <authorList>
            <person name="Klenk H.-P."/>
        </authorList>
    </citation>
    <scope>NUCLEOTIDE SEQUENCE [LARGE SCALE GENOMIC DNA]</scope>
    <source>
        <strain evidence="2 3">DSM 43173</strain>
    </source>
</reference>
<proteinExistence type="predicted"/>
<dbReference type="InterPro" id="IPR005123">
    <property type="entry name" value="Oxoglu/Fe-dep_dioxygenase_dom"/>
</dbReference>
<evidence type="ECO:0000259" key="1">
    <source>
        <dbReference type="PROSITE" id="PS51471"/>
    </source>
</evidence>
<dbReference type="EMBL" id="JADBEK010000001">
    <property type="protein sequence ID" value="MBE1582338.1"/>
    <property type="molecule type" value="Genomic_DNA"/>
</dbReference>
<feature type="domain" description="Fe2OG dioxygenase" evidence="1">
    <location>
        <begin position="106"/>
        <end position="208"/>
    </location>
</feature>
<dbReference type="Gene3D" id="2.60.120.590">
    <property type="entry name" value="Alpha-ketoglutarate-dependent dioxygenase AlkB-like"/>
    <property type="match status" value="1"/>
</dbReference>
<dbReference type="Proteomes" id="UP000633509">
    <property type="component" value="Unassembled WGS sequence"/>
</dbReference>
<dbReference type="InterPro" id="IPR027450">
    <property type="entry name" value="AlkB-like"/>
</dbReference>
<dbReference type="SUPFAM" id="SSF51197">
    <property type="entry name" value="Clavaminate synthase-like"/>
    <property type="match status" value="1"/>
</dbReference>
<dbReference type="PANTHER" id="PTHR12463">
    <property type="entry name" value="OXYGENASE-RELATED"/>
    <property type="match status" value="1"/>
</dbReference>
<keyword evidence="2" id="KW-0223">Dioxygenase</keyword>
<keyword evidence="3" id="KW-1185">Reference proteome</keyword>
<evidence type="ECO:0000313" key="3">
    <source>
        <dbReference type="Proteomes" id="UP000633509"/>
    </source>
</evidence>
<organism evidence="2 3">
    <name type="scientific">Nonomuraea angiospora</name>
    <dbReference type="NCBI Taxonomy" id="46172"/>
    <lineage>
        <taxon>Bacteria</taxon>
        <taxon>Bacillati</taxon>
        <taxon>Actinomycetota</taxon>
        <taxon>Actinomycetes</taxon>
        <taxon>Streptosporangiales</taxon>
        <taxon>Streptosporangiaceae</taxon>
        <taxon>Nonomuraea</taxon>
    </lineage>
</organism>
<dbReference type="Pfam" id="PF13532">
    <property type="entry name" value="2OG-FeII_Oxy_2"/>
    <property type="match status" value="1"/>
</dbReference>
<dbReference type="InterPro" id="IPR037151">
    <property type="entry name" value="AlkB-like_sf"/>
</dbReference>